<evidence type="ECO:0000256" key="11">
    <source>
        <dbReference type="ARBA" id="ARBA00022989"/>
    </source>
</evidence>
<keyword evidence="7 17" id="KW-0679">Respiratory chain</keyword>
<dbReference type="PROSITE" id="PS50164">
    <property type="entry name" value="GIY_YIG"/>
    <property type="match status" value="1"/>
</dbReference>
<evidence type="ECO:0000256" key="10">
    <source>
        <dbReference type="ARBA" id="ARBA00022982"/>
    </source>
</evidence>
<evidence type="ECO:0000313" key="19">
    <source>
        <dbReference type="EMBL" id="AMX22271.1"/>
    </source>
</evidence>
<dbReference type="InterPro" id="IPR006350">
    <property type="entry name" value="Intron_endoG1"/>
</dbReference>
<evidence type="ECO:0000256" key="9">
    <source>
        <dbReference type="ARBA" id="ARBA00022967"/>
    </source>
</evidence>
<comment type="similarity">
    <text evidence="3 17">Belongs to the complex I subunit 3 family.</text>
</comment>
<dbReference type="EMBL" id="KT428651">
    <property type="protein sequence ID" value="AMX22271.1"/>
    <property type="molecule type" value="Genomic_DNA"/>
</dbReference>
<comment type="function">
    <text evidence="17">Core subunit of the mitochondrial membrane respiratory chain NADH dehydrogenase (Complex I) which catalyzes electron transfer from NADH through the respiratory chain, using ubiquinone as an electron acceptor. Essential for the catalytic activity of complex I.</text>
</comment>
<keyword evidence="11 17" id="KW-1133">Transmembrane helix</keyword>
<organism evidence="19">
    <name type="scientific">Cryphonectria parasitica</name>
    <name type="common">Chestnut blight fungus</name>
    <name type="synonym">Endothia parasitica</name>
    <dbReference type="NCBI Taxonomy" id="5116"/>
    <lineage>
        <taxon>Eukaryota</taxon>
        <taxon>Fungi</taxon>
        <taxon>Dikarya</taxon>
        <taxon>Ascomycota</taxon>
        <taxon>Pezizomycotina</taxon>
        <taxon>Sordariomycetes</taxon>
        <taxon>Sordariomycetidae</taxon>
        <taxon>Diaporthales</taxon>
        <taxon>Cryphonectriaceae</taxon>
        <taxon>Cryphonectria-Endothia species complex</taxon>
        <taxon>Cryphonectria</taxon>
    </lineage>
</organism>
<feature type="domain" description="GIY-YIG" evidence="18">
    <location>
        <begin position="271"/>
        <end position="371"/>
    </location>
</feature>
<evidence type="ECO:0000256" key="15">
    <source>
        <dbReference type="ARBA" id="ARBA00023136"/>
    </source>
</evidence>
<dbReference type="NCBIfam" id="TIGR01453">
    <property type="entry name" value="grpIintron_endo"/>
    <property type="match status" value="1"/>
</dbReference>
<protein>
    <recommendedName>
        <fullName evidence="5 17">NADH-ubiquinone oxidoreductase chain 3</fullName>
        <ecNumber evidence="4 17">7.1.1.2</ecNumber>
    </recommendedName>
</protein>
<keyword evidence="15 17" id="KW-0472">Membrane</keyword>
<name>A0A191MX69_CRYPA</name>
<dbReference type="FunFam" id="1.20.58.1610:FF:000009">
    <property type="entry name" value="NADH-ubiquinone oxidoreductase chain 3"/>
    <property type="match status" value="1"/>
</dbReference>
<dbReference type="InterPro" id="IPR000305">
    <property type="entry name" value="GIY-YIG_endonuc"/>
</dbReference>
<evidence type="ECO:0000256" key="13">
    <source>
        <dbReference type="ARBA" id="ARBA00023075"/>
    </source>
</evidence>
<dbReference type="SUPFAM" id="SSF82771">
    <property type="entry name" value="GIY-YIG endonuclease"/>
    <property type="match status" value="1"/>
</dbReference>
<dbReference type="GO" id="GO:0016491">
    <property type="term" value="F:oxidoreductase activity"/>
    <property type="evidence" value="ECO:0007669"/>
    <property type="project" value="UniProtKB-KW"/>
</dbReference>
<dbReference type="AlphaFoldDB" id="A0A191MX69"/>
<dbReference type="SMART" id="SM00465">
    <property type="entry name" value="GIYc"/>
    <property type="match status" value="1"/>
</dbReference>
<dbReference type="GO" id="GO:0004519">
    <property type="term" value="F:endonuclease activity"/>
    <property type="evidence" value="ECO:0007669"/>
    <property type="project" value="InterPro"/>
</dbReference>
<feature type="transmembrane region" description="Helical" evidence="17">
    <location>
        <begin position="57"/>
        <end position="79"/>
    </location>
</feature>
<keyword evidence="10 17" id="KW-0249">Electron transport</keyword>
<keyword evidence="9 17" id="KW-1278">Translocase</keyword>
<evidence type="ECO:0000256" key="6">
    <source>
        <dbReference type="ARBA" id="ARBA00022448"/>
    </source>
</evidence>
<dbReference type="InterPro" id="IPR035901">
    <property type="entry name" value="GIY-YIG_endonuc_sf"/>
</dbReference>
<dbReference type="Pfam" id="PF00507">
    <property type="entry name" value="Oxidored_q4"/>
    <property type="match status" value="1"/>
</dbReference>
<dbReference type="InterPro" id="IPR000440">
    <property type="entry name" value="NADH_UbQ/plastoQ_OxRdtase_su3"/>
</dbReference>
<evidence type="ECO:0000256" key="14">
    <source>
        <dbReference type="ARBA" id="ARBA00023128"/>
    </source>
</evidence>
<keyword evidence="14 17" id="KW-0496">Mitochondrion</keyword>
<comment type="function">
    <text evidence="1">Core subunit of the mitochondrial membrane respiratory chain NADH dehydrogenase (Complex I) that is believed to belong to the minimal assembly required for catalysis. Complex I functions in the transfer of electrons from NADH to the respiratory chain. The immediate electron acceptor for the enzyme is believed to be ubiquinone.</text>
</comment>
<evidence type="ECO:0000256" key="3">
    <source>
        <dbReference type="ARBA" id="ARBA00008472"/>
    </source>
</evidence>
<dbReference type="GO" id="GO:0030964">
    <property type="term" value="C:NADH dehydrogenase complex"/>
    <property type="evidence" value="ECO:0007669"/>
    <property type="project" value="TreeGrafter"/>
</dbReference>
<dbReference type="PANTHER" id="PTHR11058">
    <property type="entry name" value="NADH-UBIQUINONE OXIDOREDUCTASE CHAIN 3"/>
    <property type="match status" value="1"/>
</dbReference>
<comment type="subcellular location">
    <subcellularLocation>
        <location evidence="2 17">Mitochondrion membrane</location>
        <topology evidence="2 17">Multi-pass membrane protein</topology>
    </subcellularLocation>
</comment>
<keyword evidence="12 17" id="KW-0520">NAD</keyword>
<dbReference type="Gene3D" id="1.20.58.1610">
    <property type="entry name" value="NADH:ubiquinone/plastoquinone oxidoreductase, chain 3"/>
    <property type="match status" value="1"/>
</dbReference>
<feature type="transmembrane region" description="Helical" evidence="17">
    <location>
        <begin position="6"/>
        <end position="25"/>
    </location>
</feature>
<sequence length="519" mass="58782">MSSMTLFILFVNIIAILFLVLNLLFAPHNPYAEKFSSFECGFHSFLGQNRSQFNVKFFIFGLLFLLFDLEITLIFPFAVSQSTNGLYGLIIVLIFMVIITLGFVYELGKGALKIDSKQNFSNLSNNSTNYTISYLGKGKTSLNNNIIGRLPLRGDAHSIFPKKLYSTSTNASKDSLEFWKKVNSTKIDENNPFYIVNRFLKDFPKRDLAIKNINVQLINSILSRHLPGFNLTLGEYNILNTIKPVRFELPVDQSFVEQVGKYTQGGFNGIDKAGVYKFTNKNNGESYIGSSISLVNRLATGYFGPKLGNRVIDLAIKGAGLDNFYLEIYFIPKNIVEDLDITLSDLRKKAKYLVLALEQILLLVYNPEYNVLKVAGSPAGLKRTPESMLPSFIKSSKATYFYDIKNKELLYISQTRGELWELIPIGSNIGKYLHGKNRFYLDQFFISDHPLSEDVYTTNLRSKDDLLTYVKELSVDWRKAQMSKNVNSTRKDTYSKQARSTPSGGLISPCGSICRINEY</sequence>
<feature type="transmembrane region" description="Helical" evidence="17">
    <location>
        <begin position="85"/>
        <end position="107"/>
    </location>
</feature>
<gene>
    <name evidence="19" type="primary">nad3</name>
</gene>
<comment type="catalytic activity">
    <reaction evidence="16 17">
        <text>a ubiquinone + NADH + 5 H(+)(in) = a ubiquinol + NAD(+) + 4 H(+)(out)</text>
        <dbReference type="Rhea" id="RHEA:29091"/>
        <dbReference type="Rhea" id="RHEA-COMP:9565"/>
        <dbReference type="Rhea" id="RHEA-COMP:9566"/>
        <dbReference type="ChEBI" id="CHEBI:15378"/>
        <dbReference type="ChEBI" id="CHEBI:16389"/>
        <dbReference type="ChEBI" id="CHEBI:17976"/>
        <dbReference type="ChEBI" id="CHEBI:57540"/>
        <dbReference type="ChEBI" id="CHEBI:57945"/>
        <dbReference type="EC" id="7.1.1.2"/>
    </reaction>
</comment>
<evidence type="ECO:0000256" key="5">
    <source>
        <dbReference type="ARBA" id="ARBA00021007"/>
    </source>
</evidence>
<keyword evidence="13 17" id="KW-0830">Ubiquinone</keyword>
<geneLocation type="mitochondrion" evidence="19"/>
<evidence type="ECO:0000259" key="18">
    <source>
        <dbReference type="PROSITE" id="PS50164"/>
    </source>
</evidence>
<evidence type="ECO:0000256" key="2">
    <source>
        <dbReference type="ARBA" id="ARBA00004225"/>
    </source>
</evidence>
<evidence type="ECO:0000256" key="8">
    <source>
        <dbReference type="ARBA" id="ARBA00022692"/>
    </source>
</evidence>
<evidence type="ECO:0000256" key="1">
    <source>
        <dbReference type="ARBA" id="ARBA00003257"/>
    </source>
</evidence>
<dbReference type="GO" id="GO:0031966">
    <property type="term" value="C:mitochondrial membrane"/>
    <property type="evidence" value="ECO:0007669"/>
    <property type="project" value="UniProtKB-SubCell"/>
</dbReference>
<evidence type="ECO:0000256" key="7">
    <source>
        <dbReference type="ARBA" id="ARBA00022660"/>
    </source>
</evidence>
<evidence type="ECO:0000256" key="17">
    <source>
        <dbReference type="RuleBase" id="RU003640"/>
    </source>
</evidence>
<keyword evidence="6 17" id="KW-0813">Transport</keyword>
<evidence type="ECO:0000256" key="12">
    <source>
        <dbReference type="ARBA" id="ARBA00023027"/>
    </source>
</evidence>
<dbReference type="Gene3D" id="3.40.1440.10">
    <property type="entry name" value="GIY-YIG endonuclease"/>
    <property type="match status" value="1"/>
</dbReference>
<dbReference type="GO" id="GO:0008137">
    <property type="term" value="F:NADH dehydrogenase (ubiquinone) activity"/>
    <property type="evidence" value="ECO:0007669"/>
    <property type="project" value="UniProtKB-UniRule"/>
</dbReference>
<reference evidence="19" key="1">
    <citation type="journal article" date="2016" name="PLoS ONE">
        <title>Intron Derived Size Polymorphism in the Mitochondrial Genomes of Closely Related Chrysoporthe Species.</title>
        <authorList>
            <person name="Kanzi A.M."/>
            <person name="Wingfield B.D."/>
            <person name="Steenkamp E.T."/>
            <person name="Naidoo S."/>
            <person name="van der Merwe N.A."/>
        </authorList>
    </citation>
    <scope>NUCLEOTIDE SEQUENCE</scope>
</reference>
<evidence type="ECO:0000256" key="4">
    <source>
        <dbReference type="ARBA" id="ARBA00012944"/>
    </source>
</evidence>
<keyword evidence="19" id="KW-0560">Oxidoreductase</keyword>
<dbReference type="EC" id="7.1.1.2" evidence="4 17"/>
<evidence type="ECO:0000256" key="16">
    <source>
        <dbReference type="ARBA" id="ARBA00049551"/>
    </source>
</evidence>
<accession>A0A191MX69</accession>
<dbReference type="PANTHER" id="PTHR11058:SF9">
    <property type="entry name" value="NADH-UBIQUINONE OXIDOREDUCTASE CHAIN 3"/>
    <property type="match status" value="1"/>
</dbReference>
<keyword evidence="8 17" id="KW-0812">Transmembrane</keyword>
<dbReference type="InterPro" id="IPR038430">
    <property type="entry name" value="NDAH_ubi_oxred_su3_sf"/>
</dbReference>
<proteinExistence type="inferred from homology"/>